<keyword evidence="4" id="KW-1185">Reference proteome</keyword>
<evidence type="ECO:0000313" key="3">
    <source>
        <dbReference type="EMBL" id="TSB02258.1"/>
    </source>
</evidence>
<dbReference type="Proteomes" id="UP000320160">
    <property type="component" value="Unassembled WGS sequence"/>
</dbReference>
<protein>
    <recommendedName>
        <fullName evidence="2">UPF0145 protein FOM92_14215</fullName>
    </recommendedName>
</protein>
<dbReference type="OrthoDB" id="9796448at2"/>
<comment type="similarity">
    <text evidence="1 2">Belongs to the UPF0145 family.</text>
</comment>
<dbReference type="PANTHER" id="PTHR34068:SF1">
    <property type="entry name" value="UPF0145 PROTEIN YBJQ"/>
    <property type="match status" value="1"/>
</dbReference>
<dbReference type="PANTHER" id="PTHR34068">
    <property type="entry name" value="UPF0145 PROTEIN YBJQ"/>
    <property type="match status" value="1"/>
</dbReference>
<comment type="caution">
    <text evidence="3">The sequence shown here is derived from an EMBL/GenBank/DDBJ whole genome shotgun (WGS) entry which is preliminary data.</text>
</comment>
<dbReference type="EMBL" id="VKKU01000002">
    <property type="protein sequence ID" value="TSB02258.1"/>
    <property type="molecule type" value="Genomic_DNA"/>
</dbReference>
<dbReference type="Gene3D" id="3.30.110.70">
    <property type="entry name" value="Hypothetical protein apc22750. Chain B"/>
    <property type="match status" value="1"/>
</dbReference>
<organism evidence="3 4">
    <name type="scientific">Sphingorhabdus contaminans</name>
    <dbReference type="NCBI Taxonomy" id="1343899"/>
    <lineage>
        <taxon>Bacteria</taxon>
        <taxon>Pseudomonadati</taxon>
        <taxon>Pseudomonadota</taxon>
        <taxon>Alphaproteobacteria</taxon>
        <taxon>Sphingomonadales</taxon>
        <taxon>Sphingomonadaceae</taxon>
        <taxon>Sphingorhabdus</taxon>
    </lineage>
</organism>
<evidence type="ECO:0000313" key="4">
    <source>
        <dbReference type="Proteomes" id="UP000320160"/>
    </source>
</evidence>
<evidence type="ECO:0000256" key="2">
    <source>
        <dbReference type="HAMAP-Rule" id="MF_00338"/>
    </source>
</evidence>
<sequence>MLMTTTSTIEGQPVRQYLGVVTGEVIVGANIFKDLFAGIRDIVGGRSGAYESSLRDARQTALAELADEARNLGADAVIGIDLDYEVLGKEGSMLMVTASGTAVKLG</sequence>
<proteinExistence type="inferred from homology"/>
<dbReference type="Pfam" id="PF01906">
    <property type="entry name" value="YbjQ_1"/>
    <property type="match status" value="1"/>
</dbReference>
<dbReference type="NCBIfam" id="NF002776">
    <property type="entry name" value="PRK02877.1"/>
    <property type="match status" value="1"/>
</dbReference>
<dbReference type="InterPro" id="IPR035439">
    <property type="entry name" value="UPF0145_dom_sf"/>
</dbReference>
<gene>
    <name evidence="3" type="ORF">FOM92_14215</name>
</gene>
<dbReference type="AlphaFoldDB" id="A0A553WC40"/>
<accession>A0A553WC40</accession>
<dbReference type="SUPFAM" id="SSF117782">
    <property type="entry name" value="YbjQ-like"/>
    <property type="match status" value="1"/>
</dbReference>
<dbReference type="HAMAP" id="MF_00338">
    <property type="entry name" value="UPF0145"/>
    <property type="match status" value="1"/>
</dbReference>
<name>A0A553WC40_9SPHN</name>
<dbReference type="InterPro" id="IPR002765">
    <property type="entry name" value="UPF0145_YbjQ-like"/>
</dbReference>
<reference evidence="3 4" key="1">
    <citation type="submission" date="2019-07" db="EMBL/GenBank/DDBJ databases">
        <authorList>
            <person name="Park M."/>
        </authorList>
    </citation>
    <scope>NUCLEOTIDE SEQUENCE [LARGE SCALE GENOMIC DNA]</scope>
    <source>
        <strain evidence="3 4">KCTC32445</strain>
    </source>
</reference>
<evidence type="ECO:0000256" key="1">
    <source>
        <dbReference type="ARBA" id="ARBA00010751"/>
    </source>
</evidence>
<dbReference type="RefSeq" id="WP_143777476.1">
    <property type="nucleotide sequence ID" value="NZ_VKKU01000002.1"/>
</dbReference>